<evidence type="ECO:0000313" key="2">
    <source>
        <dbReference type="EMBL" id="KAH0817700.1"/>
    </source>
</evidence>
<feature type="region of interest" description="Disordered" evidence="1">
    <location>
        <begin position="202"/>
        <end position="232"/>
    </location>
</feature>
<proteinExistence type="predicted"/>
<organism evidence="2 3">
    <name type="scientific">Tenebrio molitor</name>
    <name type="common">Yellow mealworm beetle</name>
    <dbReference type="NCBI Taxonomy" id="7067"/>
    <lineage>
        <taxon>Eukaryota</taxon>
        <taxon>Metazoa</taxon>
        <taxon>Ecdysozoa</taxon>
        <taxon>Arthropoda</taxon>
        <taxon>Hexapoda</taxon>
        <taxon>Insecta</taxon>
        <taxon>Pterygota</taxon>
        <taxon>Neoptera</taxon>
        <taxon>Endopterygota</taxon>
        <taxon>Coleoptera</taxon>
        <taxon>Polyphaga</taxon>
        <taxon>Cucujiformia</taxon>
        <taxon>Tenebrionidae</taxon>
        <taxon>Tenebrio</taxon>
    </lineage>
</organism>
<sequence>MLYVLDNVIQNVTSTAFRVFGRAILRNGLGGGGGSSSGGGASRVNVVLPTYPPDEDEDYDDEDDVSSPGSDDNVDLRVFESSSTAASTQIGETVVNTTSTLYTVRFTKKELSSKAHQILPEYVQDDGEMICFSKLFDTRCVFSSVEFDSFVINLVCRHFVVVSSLVECRVSIEDLIGVLLLQSPANDDDNTVAKRHVRVVREAEAEEDQDGAESAPEPAEDLSNVDADDTDRNKRYLPFGGTVSAHGSTGGSGNFLFDIIRSDERSEYKFLDVKDNGCDPRPTLTFTDESRENLLQNCGVTIFTSNAVHFQITSFWSRCVRGDVNRRVKRPDVRFLSN</sequence>
<feature type="compositionally biased region" description="Gly residues" evidence="1">
    <location>
        <begin position="32"/>
        <end position="41"/>
    </location>
</feature>
<feature type="region of interest" description="Disordered" evidence="1">
    <location>
        <begin position="32"/>
        <end position="74"/>
    </location>
</feature>
<dbReference type="Proteomes" id="UP000719412">
    <property type="component" value="Unassembled WGS sequence"/>
</dbReference>
<reference evidence="2" key="2">
    <citation type="submission" date="2021-08" db="EMBL/GenBank/DDBJ databases">
        <authorList>
            <person name="Eriksson T."/>
        </authorList>
    </citation>
    <scope>NUCLEOTIDE SEQUENCE</scope>
    <source>
        <strain evidence="2">Stoneville</strain>
        <tissue evidence="2">Whole head</tissue>
    </source>
</reference>
<keyword evidence="3" id="KW-1185">Reference proteome</keyword>
<comment type="caution">
    <text evidence="2">The sequence shown here is derived from an EMBL/GenBank/DDBJ whole genome shotgun (WGS) entry which is preliminary data.</text>
</comment>
<name>A0A8J6LE26_TENMO</name>
<protein>
    <submittedName>
        <fullName evidence="2">Uncharacterized protein</fullName>
    </submittedName>
</protein>
<feature type="compositionally biased region" description="Acidic residues" evidence="1">
    <location>
        <begin position="53"/>
        <end position="65"/>
    </location>
</feature>
<evidence type="ECO:0000256" key="1">
    <source>
        <dbReference type="SAM" id="MobiDB-lite"/>
    </source>
</evidence>
<dbReference type="EMBL" id="JABDTM020018979">
    <property type="protein sequence ID" value="KAH0817700.1"/>
    <property type="molecule type" value="Genomic_DNA"/>
</dbReference>
<gene>
    <name evidence="2" type="ORF">GEV33_005091</name>
</gene>
<accession>A0A8J6LE26</accession>
<dbReference type="AlphaFoldDB" id="A0A8J6LE26"/>
<reference evidence="2" key="1">
    <citation type="journal article" date="2020" name="J Insects Food Feed">
        <title>The yellow mealworm (Tenebrio molitor) genome: a resource for the emerging insects as food and feed industry.</title>
        <authorList>
            <person name="Eriksson T."/>
            <person name="Andere A."/>
            <person name="Kelstrup H."/>
            <person name="Emery V."/>
            <person name="Picard C."/>
        </authorList>
    </citation>
    <scope>NUCLEOTIDE SEQUENCE</scope>
    <source>
        <strain evidence="2">Stoneville</strain>
        <tissue evidence="2">Whole head</tissue>
    </source>
</reference>
<evidence type="ECO:0000313" key="3">
    <source>
        <dbReference type="Proteomes" id="UP000719412"/>
    </source>
</evidence>